<reference evidence="2 3" key="1">
    <citation type="journal article" date="2014" name="Genome Biol.">
        <title>Transcriptome and methylome profiling reveals relics of genome dominance in the mesopolyploid Brassica oleracea.</title>
        <authorList>
            <person name="Parkin I.A."/>
            <person name="Koh C."/>
            <person name="Tang H."/>
            <person name="Robinson S.J."/>
            <person name="Kagale S."/>
            <person name="Clarke W.E."/>
            <person name="Town C.D."/>
            <person name="Nixon J."/>
            <person name="Krishnakumar V."/>
            <person name="Bidwell S.L."/>
            <person name="Denoeud F."/>
            <person name="Belcram H."/>
            <person name="Links M.G."/>
            <person name="Just J."/>
            <person name="Clarke C."/>
            <person name="Bender T."/>
            <person name="Huebert T."/>
            <person name="Mason A.S."/>
            <person name="Pires J.C."/>
            <person name="Barker G."/>
            <person name="Moore J."/>
            <person name="Walley P.G."/>
            <person name="Manoli S."/>
            <person name="Batley J."/>
            <person name="Edwards D."/>
            <person name="Nelson M.N."/>
            <person name="Wang X."/>
            <person name="Paterson A.H."/>
            <person name="King G."/>
            <person name="Bancroft I."/>
            <person name="Chalhoub B."/>
            <person name="Sharpe A.G."/>
        </authorList>
    </citation>
    <scope>NUCLEOTIDE SEQUENCE</scope>
    <source>
        <strain evidence="2 3">cv. TO1000</strain>
    </source>
</reference>
<accession>A0A0D3BWH7</accession>
<dbReference type="EnsemblPlants" id="Bo4g101500.1">
    <property type="protein sequence ID" value="Bo4g101500.1"/>
    <property type="gene ID" value="Bo4g101500"/>
</dbReference>
<feature type="region of interest" description="Disordered" evidence="1">
    <location>
        <begin position="59"/>
        <end position="83"/>
    </location>
</feature>
<keyword evidence="3" id="KW-1185">Reference proteome</keyword>
<organism evidence="2 3">
    <name type="scientific">Brassica oleracea var. oleracea</name>
    <dbReference type="NCBI Taxonomy" id="109376"/>
    <lineage>
        <taxon>Eukaryota</taxon>
        <taxon>Viridiplantae</taxon>
        <taxon>Streptophyta</taxon>
        <taxon>Embryophyta</taxon>
        <taxon>Tracheophyta</taxon>
        <taxon>Spermatophyta</taxon>
        <taxon>Magnoliopsida</taxon>
        <taxon>eudicotyledons</taxon>
        <taxon>Gunneridae</taxon>
        <taxon>Pentapetalae</taxon>
        <taxon>rosids</taxon>
        <taxon>malvids</taxon>
        <taxon>Brassicales</taxon>
        <taxon>Brassicaceae</taxon>
        <taxon>Brassiceae</taxon>
        <taxon>Brassica</taxon>
    </lineage>
</organism>
<proteinExistence type="predicted"/>
<dbReference type="Gramene" id="Bo4g101500.1">
    <property type="protein sequence ID" value="Bo4g101500.1"/>
    <property type="gene ID" value="Bo4g101500"/>
</dbReference>
<evidence type="ECO:0000256" key="1">
    <source>
        <dbReference type="SAM" id="MobiDB-lite"/>
    </source>
</evidence>
<protein>
    <submittedName>
        <fullName evidence="2">Uncharacterized protein</fullName>
    </submittedName>
</protein>
<dbReference type="HOGENOM" id="CLU_1356353_0_0_1"/>
<dbReference type="Proteomes" id="UP000032141">
    <property type="component" value="Chromosome C4"/>
</dbReference>
<evidence type="ECO:0000313" key="2">
    <source>
        <dbReference type="EnsemblPlants" id="Bo4g101500.1"/>
    </source>
</evidence>
<name>A0A0D3BWH7_BRAOL</name>
<dbReference type="AlphaFoldDB" id="A0A0D3BWH7"/>
<evidence type="ECO:0000313" key="3">
    <source>
        <dbReference type="Proteomes" id="UP000032141"/>
    </source>
</evidence>
<sequence>MIHHICNGPVPSPKISLRKWDSLRPIWQGPRVSLPPFPIKRDAALLLPHLETEAKLCREFPETENPSRRSLSPRRRTLSLSSPALCGGGGERVSTFSYPCSRSRSRLRLSMGWEIIESRGSTWGSSSTLGIHRSCGGIHKNMEAPIGAAVKHGLGNHLESRGSTWGSSSTLGIHRSCGGIPKNMGCHKIESVWYVESVKSMV</sequence>
<reference evidence="2" key="2">
    <citation type="submission" date="2015-03" db="UniProtKB">
        <authorList>
            <consortium name="EnsemblPlants"/>
        </authorList>
    </citation>
    <scope>IDENTIFICATION</scope>
</reference>